<organism evidence="8 9">
    <name type="scientific">Caerostris extrusa</name>
    <name type="common">Bark spider</name>
    <name type="synonym">Caerostris bankana</name>
    <dbReference type="NCBI Taxonomy" id="172846"/>
    <lineage>
        <taxon>Eukaryota</taxon>
        <taxon>Metazoa</taxon>
        <taxon>Ecdysozoa</taxon>
        <taxon>Arthropoda</taxon>
        <taxon>Chelicerata</taxon>
        <taxon>Arachnida</taxon>
        <taxon>Araneae</taxon>
        <taxon>Araneomorphae</taxon>
        <taxon>Entelegynae</taxon>
        <taxon>Araneoidea</taxon>
        <taxon>Araneidae</taxon>
        <taxon>Caerostris</taxon>
    </lineage>
</organism>
<evidence type="ECO:0000256" key="4">
    <source>
        <dbReference type="ARBA" id="ARBA00022833"/>
    </source>
</evidence>
<gene>
    <name evidence="8" type="ORF">CEXT_610161</name>
</gene>
<dbReference type="SUPFAM" id="SSF57667">
    <property type="entry name" value="beta-beta-alpha zinc fingers"/>
    <property type="match status" value="1"/>
</dbReference>
<dbReference type="PANTHER" id="PTHR24409">
    <property type="entry name" value="ZINC FINGER PROTEIN 142"/>
    <property type="match status" value="1"/>
</dbReference>
<dbReference type="InterPro" id="IPR036236">
    <property type="entry name" value="Znf_C2H2_sf"/>
</dbReference>
<evidence type="ECO:0000256" key="5">
    <source>
        <dbReference type="PROSITE-ProRule" id="PRU00042"/>
    </source>
</evidence>
<evidence type="ECO:0000259" key="7">
    <source>
        <dbReference type="PROSITE" id="PS50157"/>
    </source>
</evidence>
<proteinExistence type="predicted"/>
<reference evidence="8 9" key="1">
    <citation type="submission" date="2021-06" db="EMBL/GenBank/DDBJ databases">
        <title>Caerostris extrusa draft genome.</title>
        <authorList>
            <person name="Kono N."/>
            <person name="Arakawa K."/>
        </authorList>
    </citation>
    <scope>NUCLEOTIDE SEQUENCE [LARGE SCALE GENOMIC DNA]</scope>
</reference>
<name>A0AAV4Y3C3_CAEEX</name>
<dbReference type="EMBL" id="BPLR01018543">
    <property type="protein sequence ID" value="GIZ00471.1"/>
    <property type="molecule type" value="Genomic_DNA"/>
</dbReference>
<comment type="caution">
    <text evidence="8">The sequence shown here is derived from an EMBL/GenBank/DDBJ whole genome shotgun (WGS) entry which is preliminary data.</text>
</comment>
<dbReference type="GO" id="GO:0000981">
    <property type="term" value="F:DNA-binding transcription factor activity, RNA polymerase II-specific"/>
    <property type="evidence" value="ECO:0007669"/>
    <property type="project" value="TreeGrafter"/>
</dbReference>
<dbReference type="InterPro" id="IPR013087">
    <property type="entry name" value="Znf_C2H2_type"/>
</dbReference>
<dbReference type="AlphaFoldDB" id="A0AAV4Y3C3"/>
<keyword evidence="4" id="KW-0862">Zinc</keyword>
<dbReference type="GO" id="GO:0008270">
    <property type="term" value="F:zinc ion binding"/>
    <property type="evidence" value="ECO:0007669"/>
    <property type="project" value="UniProtKB-KW"/>
</dbReference>
<dbReference type="PROSITE" id="PS50157">
    <property type="entry name" value="ZINC_FINGER_C2H2_2"/>
    <property type="match status" value="1"/>
</dbReference>
<evidence type="ECO:0000313" key="8">
    <source>
        <dbReference type="EMBL" id="GIZ00471.1"/>
    </source>
</evidence>
<keyword evidence="9" id="KW-1185">Reference proteome</keyword>
<keyword evidence="2" id="KW-0677">Repeat</keyword>
<keyword evidence="3 5" id="KW-0863">Zinc-finger</keyword>
<dbReference type="GO" id="GO:0000977">
    <property type="term" value="F:RNA polymerase II transcription regulatory region sequence-specific DNA binding"/>
    <property type="evidence" value="ECO:0007669"/>
    <property type="project" value="TreeGrafter"/>
</dbReference>
<dbReference type="SMART" id="SM00355">
    <property type="entry name" value="ZnF_C2H2"/>
    <property type="match status" value="3"/>
</dbReference>
<evidence type="ECO:0000256" key="6">
    <source>
        <dbReference type="SAM" id="MobiDB-lite"/>
    </source>
</evidence>
<accession>A0AAV4Y3C3</accession>
<sequence length="595" mass="64869">MNSTIEALDFLGASNFAASPNSAYSPICHCTRQQSAVKQFTGACDDQEVTNIVRELVSEASCVPPNVSPIVCAETKALDNFEACLTSSFSVCHRTRQQLANREIKSVLGENNFSPVPDDSSHVFQLVENALLEQEVLDSVSDMLNRISPNNSPCELTFDTISPPVVSGTFFQMENILSPIPMCTSPCGITFDGSSPLAKPRTFFQKEEHLHASAEAVPSTETDEVTLFPSDLEVRDLLFEKSPSASFDFVKLTCVRCRLCFSSASGLEHHMKDQHDITILQNKRSESSAPSPPKVCSAPPLELLQVVHPSLGRVGVLTFPPPLCPLLVARLVPVLHGARQVALRPKKTYTSESASPSLPTSISVTQGQENLDNVSHVILLPAKPPPRRRKKYPCEQCDFSFKTLKSREEHRVVHVLEKEFNALHGIVGNISSPNFDDFLPPKSPGPVSKQLEPESPSRSLHHSTASRMTSDPNTACPASAVGPSLSCHFCERSGFPTKKALKYHHFRVHKVPIGKPQPNRTASSSDGELSQALQTTGAPADRNVSPHALPATTFPLRREGDILQVDFPVDGAVKCTESGCDRQFVCKSWSSAVCQ</sequence>
<protein>
    <recommendedName>
        <fullName evidence="7">C2H2-type domain-containing protein</fullName>
    </recommendedName>
</protein>
<dbReference type="PROSITE" id="PS00028">
    <property type="entry name" value="ZINC_FINGER_C2H2_1"/>
    <property type="match status" value="2"/>
</dbReference>
<feature type="domain" description="C2H2-type" evidence="7">
    <location>
        <begin position="392"/>
        <end position="419"/>
    </location>
</feature>
<evidence type="ECO:0000256" key="3">
    <source>
        <dbReference type="ARBA" id="ARBA00022771"/>
    </source>
</evidence>
<feature type="compositionally biased region" description="Polar residues" evidence="6">
    <location>
        <begin position="518"/>
        <end position="537"/>
    </location>
</feature>
<evidence type="ECO:0000313" key="9">
    <source>
        <dbReference type="Proteomes" id="UP001054945"/>
    </source>
</evidence>
<evidence type="ECO:0000256" key="1">
    <source>
        <dbReference type="ARBA" id="ARBA00022723"/>
    </source>
</evidence>
<keyword evidence="1" id="KW-0479">Metal-binding</keyword>
<dbReference type="GO" id="GO:0005634">
    <property type="term" value="C:nucleus"/>
    <property type="evidence" value="ECO:0007669"/>
    <property type="project" value="TreeGrafter"/>
</dbReference>
<feature type="compositionally biased region" description="Polar residues" evidence="6">
    <location>
        <begin position="456"/>
        <end position="473"/>
    </location>
</feature>
<feature type="region of interest" description="Disordered" evidence="6">
    <location>
        <begin position="512"/>
        <end position="552"/>
    </location>
</feature>
<evidence type="ECO:0000256" key="2">
    <source>
        <dbReference type="ARBA" id="ARBA00022737"/>
    </source>
</evidence>
<feature type="region of interest" description="Disordered" evidence="6">
    <location>
        <begin position="437"/>
        <end position="477"/>
    </location>
</feature>
<dbReference type="PANTHER" id="PTHR24409:SF295">
    <property type="entry name" value="AZ2-RELATED"/>
    <property type="match status" value="1"/>
</dbReference>
<dbReference type="Proteomes" id="UP001054945">
    <property type="component" value="Unassembled WGS sequence"/>
</dbReference>